<dbReference type="Proteomes" id="UP001499884">
    <property type="component" value="Unassembled WGS sequence"/>
</dbReference>
<dbReference type="InterPro" id="IPR035959">
    <property type="entry name" value="RutC-like_sf"/>
</dbReference>
<dbReference type="Gene3D" id="3.30.1330.40">
    <property type="entry name" value="RutC-like"/>
    <property type="match status" value="1"/>
</dbReference>
<reference evidence="2" key="1">
    <citation type="journal article" date="2019" name="Int. J. Syst. Evol. Microbiol.">
        <title>The Global Catalogue of Microorganisms (GCM) 10K type strain sequencing project: providing services to taxonomists for standard genome sequencing and annotation.</title>
        <authorList>
            <consortium name="The Broad Institute Genomics Platform"/>
            <consortium name="The Broad Institute Genome Sequencing Center for Infectious Disease"/>
            <person name="Wu L."/>
            <person name="Ma J."/>
        </authorList>
    </citation>
    <scope>NUCLEOTIDE SEQUENCE [LARGE SCALE GENOMIC DNA]</scope>
    <source>
        <strain evidence="2">JCM 30846</strain>
    </source>
</reference>
<dbReference type="SUPFAM" id="SSF55298">
    <property type="entry name" value="YjgF-like"/>
    <property type="match status" value="1"/>
</dbReference>
<gene>
    <name evidence="1" type="ORF">GCM10023082_00710</name>
</gene>
<accession>A0ABP7DMT1</accession>
<evidence type="ECO:0000313" key="1">
    <source>
        <dbReference type="EMBL" id="GAA3706595.1"/>
    </source>
</evidence>
<dbReference type="EMBL" id="BAABEP010000001">
    <property type="protein sequence ID" value="GAA3706595.1"/>
    <property type="molecule type" value="Genomic_DNA"/>
</dbReference>
<organism evidence="1 2">
    <name type="scientific">Streptomyces tremellae</name>
    <dbReference type="NCBI Taxonomy" id="1124239"/>
    <lineage>
        <taxon>Bacteria</taxon>
        <taxon>Bacillati</taxon>
        <taxon>Actinomycetota</taxon>
        <taxon>Actinomycetes</taxon>
        <taxon>Kitasatosporales</taxon>
        <taxon>Streptomycetaceae</taxon>
        <taxon>Streptomyces</taxon>
    </lineage>
</organism>
<evidence type="ECO:0000313" key="2">
    <source>
        <dbReference type="Proteomes" id="UP001499884"/>
    </source>
</evidence>
<comment type="caution">
    <text evidence="1">The sequence shown here is derived from an EMBL/GenBank/DDBJ whole genome shotgun (WGS) entry which is preliminary data.</text>
</comment>
<dbReference type="InterPro" id="IPR006175">
    <property type="entry name" value="YjgF/YER057c/UK114"/>
</dbReference>
<protein>
    <submittedName>
        <fullName evidence="1">RidA family protein</fullName>
    </submittedName>
</protein>
<name>A0ABP7DMT1_9ACTN</name>
<dbReference type="Pfam" id="PF01042">
    <property type="entry name" value="Ribonuc_L-PSP"/>
    <property type="match status" value="1"/>
</dbReference>
<proteinExistence type="predicted"/>
<keyword evidence="2" id="KW-1185">Reference proteome</keyword>
<sequence>MSERVSVELPGFAHANPVPVAARIGPFVASGALTGRDPASGAMPPGLDEQCANVFAHVRALMRAVGGSADDILKLTFHLAEPGDREALNREWLAMFPDPARRPARQAVAARLDGAARVHCDLLAVLPATVVRQPPEPTA</sequence>
<dbReference type="RefSeq" id="WP_345639706.1">
    <property type="nucleotide sequence ID" value="NZ_BAABEP010000001.1"/>
</dbReference>